<proteinExistence type="inferred from homology"/>
<evidence type="ECO:0000256" key="9">
    <source>
        <dbReference type="ARBA" id="ARBA00023136"/>
    </source>
</evidence>
<comment type="subcellular location">
    <subcellularLocation>
        <location evidence="1">Cell inner membrane</location>
    </subcellularLocation>
</comment>
<keyword evidence="6" id="KW-0997">Cell inner membrane</keyword>
<keyword evidence="8" id="KW-0653">Protein transport</keyword>
<organism evidence="12 13">
    <name type="scientific">Marinobacter salinisoli</name>
    <dbReference type="NCBI Taxonomy" id="2769486"/>
    <lineage>
        <taxon>Bacteria</taxon>
        <taxon>Pseudomonadati</taxon>
        <taxon>Pseudomonadota</taxon>
        <taxon>Gammaproteobacteria</taxon>
        <taxon>Pseudomonadales</taxon>
        <taxon>Marinobacteraceae</taxon>
        <taxon>Marinobacter</taxon>
    </lineage>
</organism>
<evidence type="ECO:0000256" key="10">
    <source>
        <dbReference type="ARBA" id="ARBA00030772"/>
    </source>
</evidence>
<name>A0ABX7MQ57_9GAMM</name>
<evidence type="ECO:0000256" key="11">
    <source>
        <dbReference type="SAM" id="Phobius"/>
    </source>
</evidence>
<gene>
    <name evidence="12" type="primary">gspN</name>
    <name evidence="12" type="ORF">LPB19_14865</name>
</gene>
<dbReference type="InterPro" id="IPR022792">
    <property type="entry name" value="T2SS_protein-GspN"/>
</dbReference>
<dbReference type="EMBL" id="CP071247">
    <property type="protein sequence ID" value="QSP94441.1"/>
    <property type="molecule type" value="Genomic_DNA"/>
</dbReference>
<evidence type="ECO:0000256" key="5">
    <source>
        <dbReference type="ARBA" id="ARBA00022475"/>
    </source>
</evidence>
<evidence type="ECO:0000313" key="13">
    <source>
        <dbReference type="Proteomes" id="UP000663555"/>
    </source>
</evidence>
<keyword evidence="7 11" id="KW-0812">Transmembrane</keyword>
<reference evidence="12 13" key="1">
    <citation type="submission" date="2021-03" db="EMBL/GenBank/DDBJ databases">
        <title>Genome sequencing of Marinobacter sp. LPB0319.</title>
        <authorList>
            <person name="Kim J."/>
        </authorList>
    </citation>
    <scope>NUCLEOTIDE SEQUENCE [LARGE SCALE GENOMIC DNA]</scope>
    <source>
        <strain evidence="12 13">LPB0319</strain>
    </source>
</reference>
<accession>A0ABX7MQ57</accession>
<evidence type="ECO:0000313" key="12">
    <source>
        <dbReference type="EMBL" id="QSP94441.1"/>
    </source>
</evidence>
<protein>
    <recommendedName>
        <fullName evidence="3">Type II secretion system protein N</fullName>
    </recommendedName>
    <alternativeName>
        <fullName evidence="10">General secretion pathway protein N</fullName>
    </alternativeName>
</protein>
<keyword evidence="9 11" id="KW-0472">Membrane</keyword>
<evidence type="ECO:0000256" key="7">
    <source>
        <dbReference type="ARBA" id="ARBA00022692"/>
    </source>
</evidence>
<keyword evidence="13" id="KW-1185">Reference proteome</keyword>
<comment type="similarity">
    <text evidence="2">Belongs to the GSP N family.</text>
</comment>
<evidence type="ECO:0000256" key="3">
    <source>
        <dbReference type="ARBA" id="ARBA00021563"/>
    </source>
</evidence>
<keyword evidence="4" id="KW-0813">Transport</keyword>
<dbReference type="RefSeq" id="WP_206643662.1">
    <property type="nucleotide sequence ID" value="NZ_CP071247.1"/>
</dbReference>
<sequence length="263" mass="28625">MNESQPKPFFRFGKIFLLVLLALVVYLSALVVWVPAGWLWSQFSSNVQLPDQVQVRQVSGRIWEGAAGLDVAGYPLRVSWILGVPSLTNLTLPVDISIASSQSLLEGDVTIGWPASAELDARGRVAVGEFEDLIRQSGGAMIEGDVTIDSLNVLWSDNRLQRADGIGRWPGGRVTWPMGNQTGQAQFPPMQADLDTTQGGIGLTVKEQDGNGPAAEANVLWNGMMEVRVYKRMVDLAGQPWSDSASPDDVIFRVRQPLIPGAR</sequence>
<feature type="transmembrane region" description="Helical" evidence="11">
    <location>
        <begin position="12"/>
        <end position="40"/>
    </location>
</feature>
<dbReference type="Proteomes" id="UP000663555">
    <property type="component" value="Chromosome"/>
</dbReference>
<dbReference type="Pfam" id="PF01203">
    <property type="entry name" value="T2SSN"/>
    <property type="match status" value="1"/>
</dbReference>
<evidence type="ECO:0000256" key="2">
    <source>
        <dbReference type="ARBA" id="ARBA00007208"/>
    </source>
</evidence>
<evidence type="ECO:0000256" key="4">
    <source>
        <dbReference type="ARBA" id="ARBA00022448"/>
    </source>
</evidence>
<evidence type="ECO:0000256" key="8">
    <source>
        <dbReference type="ARBA" id="ARBA00022927"/>
    </source>
</evidence>
<keyword evidence="5" id="KW-1003">Cell membrane</keyword>
<evidence type="ECO:0000256" key="1">
    <source>
        <dbReference type="ARBA" id="ARBA00004533"/>
    </source>
</evidence>
<keyword evidence="11" id="KW-1133">Transmembrane helix</keyword>
<evidence type="ECO:0000256" key="6">
    <source>
        <dbReference type="ARBA" id="ARBA00022519"/>
    </source>
</evidence>